<dbReference type="EMBL" id="OV725078">
    <property type="protein sequence ID" value="CAH1393585.1"/>
    <property type="molecule type" value="Genomic_DNA"/>
</dbReference>
<proteinExistence type="predicted"/>
<feature type="region of interest" description="Disordered" evidence="1">
    <location>
        <begin position="1"/>
        <end position="32"/>
    </location>
</feature>
<dbReference type="AlphaFoldDB" id="A0A9P0H405"/>
<evidence type="ECO:0000313" key="2">
    <source>
        <dbReference type="EMBL" id="CAH1393585.1"/>
    </source>
</evidence>
<dbReference type="Proteomes" id="UP001152798">
    <property type="component" value="Chromosome 2"/>
</dbReference>
<evidence type="ECO:0000313" key="3">
    <source>
        <dbReference type="Proteomes" id="UP001152798"/>
    </source>
</evidence>
<organism evidence="2 3">
    <name type="scientific">Nezara viridula</name>
    <name type="common">Southern green stink bug</name>
    <name type="synonym">Cimex viridulus</name>
    <dbReference type="NCBI Taxonomy" id="85310"/>
    <lineage>
        <taxon>Eukaryota</taxon>
        <taxon>Metazoa</taxon>
        <taxon>Ecdysozoa</taxon>
        <taxon>Arthropoda</taxon>
        <taxon>Hexapoda</taxon>
        <taxon>Insecta</taxon>
        <taxon>Pterygota</taxon>
        <taxon>Neoptera</taxon>
        <taxon>Paraneoptera</taxon>
        <taxon>Hemiptera</taxon>
        <taxon>Heteroptera</taxon>
        <taxon>Panheteroptera</taxon>
        <taxon>Pentatomomorpha</taxon>
        <taxon>Pentatomoidea</taxon>
        <taxon>Pentatomidae</taxon>
        <taxon>Pentatominae</taxon>
        <taxon>Nezara</taxon>
    </lineage>
</organism>
<sequence length="115" mass="13574">MPYRELEILRSSPGPSSRGQRDTRNTTEGVNESSYVVDENSARAMKRERRKKKVAGSLDLIKEKKLEMIELQKKLLLMKIRKELRHMQEEHAKKMELLDLKIDIQKKREIVLTEV</sequence>
<name>A0A9P0H405_NEZVI</name>
<gene>
    <name evidence="2" type="ORF">NEZAVI_LOCUS4230</name>
</gene>
<protein>
    <submittedName>
        <fullName evidence="2">Uncharacterized protein</fullName>
    </submittedName>
</protein>
<accession>A0A9P0H405</accession>
<evidence type="ECO:0000256" key="1">
    <source>
        <dbReference type="SAM" id="MobiDB-lite"/>
    </source>
</evidence>
<reference evidence="2" key="1">
    <citation type="submission" date="2022-01" db="EMBL/GenBank/DDBJ databases">
        <authorList>
            <person name="King R."/>
        </authorList>
    </citation>
    <scope>NUCLEOTIDE SEQUENCE</scope>
</reference>
<keyword evidence="3" id="KW-1185">Reference proteome</keyword>